<evidence type="ECO:0000256" key="7">
    <source>
        <dbReference type="ARBA" id="ARBA00023065"/>
    </source>
</evidence>
<feature type="binding site" evidence="12">
    <location>
        <position position="79"/>
    </location>
    <ligand>
        <name>Na(+)</name>
        <dbReference type="ChEBI" id="CHEBI:29101"/>
        <note>structural</note>
    </ligand>
</feature>
<comment type="activity regulation">
    <text evidence="12">Na(+) is not transported, but it plays an essential structural role and its presence is essential for fluoride channel function.</text>
</comment>
<comment type="subcellular location">
    <subcellularLocation>
        <location evidence="1 12">Cell membrane</location>
        <topology evidence="1 12">Multi-pass membrane protein</topology>
    </subcellularLocation>
</comment>
<evidence type="ECO:0000256" key="8">
    <source>
        <dbReference type="ARBA" id="ARBA00023136"/>
    </source>
</evidence>
<evidence type="ECO:0000256" key="5">
    <source>
        <dbReference type="ARBA" id="ARBA00022989"/>
    </source>
</evidence>
<comment type="catalytic activity">
    <reaction evidence="11">
        <text>fluoride(in) = fluoride(out)</text>
        <dbReference type="Rhea" id="RHEA:76159"/>
        <dbReference type="ChEBI" id="CHEBI:17051"/>
    </reaction>
    <physiologicalReaction direction="left-to-right" evidence="11">
        <dbReference type="Rhea" id="RHEA:76160"/>
    </physiologicalReaction>
</comment>
<evidence type="ECO:0000256" key="11">
    <source>
        <dbReference type="ARBA" id="ARBA00035585"/>
    </source>
</evidence>
<dbReference type="STRING" id="29571.SAMN05878437_1850"/>
<sequence length="127" mass="13440">MTALPFYGAVAAGSALGAGLRYLVALVAVALMGPAFWAGTLAANLLGSGLIAWYSTRAARSPHGALARWHGFWTVGVCGGFTTFSLFSVEAVMLWQRQQPLFAFVYVGVSVAGWLMAARAGQWLAER</sequence>
<dbReference type="RefSeq" id="WP_079553095.1">
    <property type="nucleotide sequence ID" value="NZ_LT670847.1"/>
</dbReference>
<evidence type="ECO:0000256" key="9">
    <source>
        <dbReference type="ARBA" id="ARBA00023303"/>
    </source>
</evidence>
<keyword evidence="3" id="KW-0997">Cell inner membrane</keyword>
<feature type="transmembrane region" description="Helical" evidence="12">
    <location>
        <begin position="66"/>
        <end position="89"/>
    </location>
</feature>
<keyword evidence="2 12" id="KW-1003">Cell membrane</keyword>
<dbReference type="InterPro" id="IPR003691">
    <property type="entry name" value="FluC"/>
</dbReference>
<keyword evidence="4 12" id="KW-0812">Transmembrane</keyword>
<evidence type="ECO:0000256" key="4">
    <source>
        <dbReference type="ARBA" id="ARBA00022692"/>
    </source>
</evidence>
<keyword evidence="8 12" id="KW-0472">Membrane</keyword>
<keyword evidence="9 12" id="KW-0407">Ion channel</keyword>
<dbReference type="HAMAP" id="MF_00454">
    <property type="entry name" value="FluC"/>
    <property type="match status" value="1"/>
</dbReference>
<dbReference type="PANTHER" id="PTHR28259">
    <property type="entry name" value="FLUORIDE EXPORT PROTEIN 1-RELATED"/>
    <property type="match status" value="1"/>
</dbReference>
<keyword evidence="6 12" id="KW-0915">Sodium</keyword>
<reference evidence="13 14" key="1">
    <citation type="submission" date="2016-11" db="EMBL/GenBank/DDBJ databases">
        <authorList>
            <person name="Jaros S."/>
            <person name="Januszkiewicz K."/>
            <person name="Wedrychowicz H."/>
        </authorList>
    </citation>
    <scope>NUCLEOTIDE SEQUENCE [LARGE SCALE GENOMIC DNA]</scope>
    <source>
        <strain evidence="13 14">ACAM 12</strain>
    </source>
</reference>
<dbReference type="AlphaFoldDB" id="A0A1M7H1R6"/>
<accession>A0A1M7H1R6</accession>
<dbReference type="FunCoup" id="A0A1M7H1R6">
    <property type="interactions" value="282"/>
</dbReference>
<evidence type="ECO:0000313" key="14">
    <source>
        <dbReference type="Proteomes" id="UP000190911"/>
    </source>
</evidence>
<evidence type="ECO:0000256" key="12">
    <source>
        <dbReference type="HAMAP-Rule" id="MF_00454"/>
    </source>
</evidence>
<dbReference type="EMBL" id="LT670847">
    <property type="protein sequence ID" value="SHM22461.1"/>
    <property type="molecule type" value="Genomic_DNA"/>
</dbReference>
<protein>
    <recommendedName>
        <fullName evidence="12">Fluoride-specific ion channel FluC</fullName>
    </recommendedName>
</protein>
<keyword evidence="14" id="KW-1185">Reference proteome</keyword>
<dbReference type="Proteomes" id="UP000190911">
    <property type="component" value="Chromosome I"/>
</dbReference>
<dbReference type="GO" id="GO:0005886">
    <property type="term" value="C:plasma membrane"/>
    <property type="evidence" value="ECO:0007669"/>
    <property type="project" value="UniProtKB-SubCell"/>
</dbReference>
<keyword evidence="7 12" id="KW-0406">Ion transport</keyword>
<evidence type="ECO:0000256" key="3">
    <source>
        <dbReference type="ARBA" id="ARBA00022519"/>
    </source>
</evidence>
<proteinExistence type="inferred from homology"/>
<keyword evidence="12" id="KW-0479">Metal-binding</keyword>
<dbReference type="GO" id="GO:0046872">
    <property type="term" value="F:metal ion binding"/>
    <property type="evidence" value="ECO:0007669"/>
    <property type="project" value="UniProtKB-KW"/>
</dbReference>
<dbReference type="GO" id="GO:0140114">
    <property type="term" value="P:cellular detoxification of fluoride"/>
    <property type="evidence" value="ECO:0007669"/>
    <property type="project" value="UniProtKB-UniRule"/>
</dbReference>
<evidence type="ECO:0000256" key="2">
    <source>
        <dbReference type="ARBA" id="ARBA00022475"/>
    </source>
</evidence>
<feature type="transmembrane region" description="Helical" evidence="12">
    <location>
        <begin position="27"/>
        <end position="54"/>
    </location>
</feature>
<feature type="transmembrane region" description="Helical" evidence="12">
    <location>
        <begin position="101"/>
        <end position="118"/>
    </location>
</feature>
<evidence type="ECO:0000256" key="1">
    <source>
        <dbReference type="ARBA" id="ARBA00004651"/>
    </source>
</evidence>
<dbReference type="InParanoid" id="A0A1M7H1R6"/>
<evidence type="ECO:0000313" key="13">
    <source>
        <dbReference type="EMBL" id="SHM22461.1"/>
    </source>
</evidence>
<feature type="binding site" evidence="12">
    <location>
        <position position="82"/>
    </location>
    <ligand>
        <name>Na(+)</name>
        <dbReference type="ChEBI" id="CHEBI:29101"/>
        <note>structural</note>
    </ligand>
</feature>
<name>A0A1M7H1R6_9GAMM</name>
<dbReference type="PANTHER" id="PTHR28259:SF1">
    <property type="entry name" value="FLUORIDE EXPORT PROTEIN 1-RELATED"/>
    <property type="match status" value="1"/>
</dbReference>
<dbReference type="Pfam" id="PF02537">
    <property type="entry name" value="CRCB"/>
    <property type="match status" value="1"/>
</dbReference>
<comment type="similarity">
    <text evidence="10 12">Belongs to the fluoride channel Fluc/FEX (TC 1.A.43) family.</text>
</comment>
<comment type="function">
    <text evidence="12">Fluoride-specific ion channel. Important for reducing fluoride concentration in the cell, thus reducing its toxicity.</text>
</comment>
<keyword evidence="12" id="KW-0813">Transport</keyword>
<evidence type="ECO:0000256" key="6">
    <source>
        <dbReference type="ARBA" id="ARBA00023053"/>
    </source>
</evidence>
<dbReference type="OrthoDB" id="9806299at2"/>
<dbReference type="GO" id="GO:0062054">
    <property type="term" value="F:fluoride channel activity"/>
    <property type="evidence" value="ECO:0007669"/>
    <property type="project" value="UniProtKB-UniRule"/>
</dbReference>
<evidence type="ECO:0000256" key="10">
    <source>
        <dbReference type="ARBA" id="ARBA00035120"/>
    </source>
</evidence>
<keyword evidence="5 12" id="KW-1133">Transmembrane helix</keyword>
<gene>
    <name evidence="12" type="primary">fluC</name>
    <name evidence="12" type="synonym">crcB</name>
    <name evidence="13" type="ORF">SAMN05878437_1850</name>
</gene>
<organism evidence="13 14">
    <name type="scientific">Vreelandella subglaciescola</name>
    <dbReference type="NCBI Taxonomy" id="29571"/>
    <lineage>
        <taxon>Bacteria</taxon>
        <taxon>Pseudomonadati</taxon>
        <taxon>Pseudomonadota</taxon>
        <taxon>Gammaproteobacteria</taxon>
        <taxon>Oceanospirillales</taxon>
        <taxon>Halomonadaceae</taxon>
        <taxon>Vreelandella</taxon>
    </lineage>
</organism>